<dbReference type="Pfam" id="PF00083">
    <property type="entry name" value="Sugar_tr"/>
    <property type="match status" value="1"/>
</dbReference>
<dbReference type="RefSeq" id="WP_066635070.1">
    <property type="nucleotide sequence ID" value="NZ_CP014989.1"/>
</dbReference>
<feature type="transmembrane region" description="Helical" evidence="8">
    <location>
        <begin position="383"/>
        <end position="402"/>
    </location>
</feature>
<keyword evidence="6 8" id="KW-0472">Membrane</keyword>
<feature type="transmembrane region" description="Helical" evidence="8">
    <location>
        <begin position="282"/>
        <end position="306"/>
    </location>
</feature>
<evidence type="ECO:0000313" key="10">
    <source>
        <dbReference type="EMBL" id="ANS77569.1"/>
    </source>
</evidence>
<accession>A0A1B1N818</accession>
<dbReference type="KEGG" id="serj:SGUI_0173"/>
<dbReference type="InterPro" id="IPR003663">
    <property type="entry name" value="Sugar/inositol_transpt"/>
</dbReference>
<feature type="transmembrane region" description="Helical" evidence="8">
    <location>
        <begin position="348"/>
        <end position="371"/>
    </location>
</feature>
<feature type="transmembrane region" description="Helical" evidence="8">
    <location>
        <begin position="247"/>
        <end position="270"/>
    </location>
</feature>
<protein>
    <submittedName>
        <fullName evidence="10">Sugar and carbohydrate transporter</fullName>
    </submittedName>
</protein>
<dbReference type="OrthoDB" id="9787026at2"/>
<evidence type="ECO:0000313" key="11">
    <source>
        <dbReference type="Proteomes" id="UP000092482"/>
    </source>
</evidence>
<dbReference type="NCBIfam" id="TIGR00879">
    <property type="entry name" value="SP"/>
    <property type="match status" value="1"/>
</dbReference>
<evidence type="ECO:0000256" key="3">
    <source>
        <dbReference type="ARBA" id="ARBA00022448"/>
    </source>
</evidence>
<dbReference type="InterPro" id="IPR036259">
    <property type="entry name" value="MFS_trans_sf"/>
</dbReference>
<dbReference type="STRING" id="1758689.SGUI_0173"/>
<dbReference type="PROSITE" id="PS50850">
    <property type="entry name" value="MFS"/>
    <property type="match status" value="1"/>
</dbReference>
<feature type="transmembrane region" description="Helical" evidence="8">
    <location>
        <begin position="134"/>
        <end position="160"/>
    </location>
</feature>
<feature type="transmembrane region" description="Helical" evidence="8">
    <location>
        <begin position="44"/>
        <end position="64"/>
    </location>
</feature>
<dbReference type="InterPro" id="IPR020846">
    <property type="entry name" value="MFS_dom"/>
</dbReference>
<dbReference type="GO" id="GO:0005886">
    <property type="term" value="C:plasma membrane"/>
    <property type="evidence" value="ECO:0007669"/>
    <property type="project" value="UniProtKB-SubCell"/>
</dbReference>
<keyword evidence="4 8" id="KW-0812">Transmembrane</keyword>
<gene>
    <name evidence="10" type="ORF">SGUI_0173</name>
</gene>
<keyword evidence="5 8" id="KW-1133">Transmembrane helix</keyword>
<keyword evidence="11" id="KW-1185">Reference proteome</keyword>
<feature type="transmembrane region" description="Helical" evidence="8">
    <location>
        <begin position="313"/>
        <end position="336"/>
    </location>
</feature>
<proteinExistence type="inferred from homology"/>
<keyword evidence="3 7" id="KW-0813">Transport</keyword>
<name>A0A1B1N818_9MICO</name>
<dbReference type="PRINTS" id="PR00171">
    <property type="entry name" value="SUGRTRNSPORT"/>
</dbReference>
<dbReference type="InterPro" id="IPR005829">
    <property type="entry name" value="Sugar_transporter_CS"/>
</dbReference>
<organism evidence="10 11">
    <name type="scientific">Serinicoccus hydrothermalis</name>
    <dbReference type="NCBI Taxonomy" id="1758689"/>
    <lineage>
        <taxon>Bacteria</taxon>
        <taxon>Bacillati</taxon>
        <taxon>Actinomycetota</taxon>
        <taxon>Actinomycetes</taxon>
        <taxon>Micrococcales</taxon>
        <taxon>Ornithinimicrobiaceae</taxon>
        <taxon>Serinicoccus</taxon>
    </lineage>
</organism>
<sequence>MQPLVIRSAIIAALGGLLFGFDTAVISGTTSNLTEVFDLNGFELGFTVATALIGTVVGAAYAGLGKPADRYGRKPVLIVIGVLYVVSALGSALATDWITFMVFRFVGGLGVGAATAVAPIYNAEVAPPRHRGRLVGLFQFNIVLGILLAYLSNFAILGLFPEETAWRWMFGAEALPALVFALLVFFIPESPRWLMAVGRDDEARTIIDQLTSDETEARTQREEIKEALESEGDSAHVPFFTSGHRKVILLAFAIAAFNQLGGINAVLYYAPSIFESAGLEESAAFLNSAGVGLVNLVATVLALTLIDRVGRKFLMYVCSAGYLVTLGLLTVLFFLYEGDFSGVTSGLVVASIMLFVGVHAFGQGAVIWVFISEIFPNAIRARGQSFGALTHWTFAAAISWTFPAIASGLGAAFAFGLFFLGGVAMTVWTITVMPETKGIPLEEMQEKLDLVGSAAMKEQ</sequence>
<feature type="domain" description="Major facilitator superfamily (MFS) profile" evidence="9">
    <location>
        <begin position="8"/>
        <end position="437"/>
    </location>
</feature>
<dbReference type="PANTHER" id="PTHR48023:SF4">
    <property type="entry name" value="D-XYLOSE-PROTON SYMPORTER-LIKE 2"/>
    <property type="match status" value="1"/>
</dbReference>
<evidence type="ECO:0000256" key="4">
    <source>
        <dbReference type="ARBA" id="ARBA00022692"/>
    </source>
</evidence>
<dbReference type="InterPro" id="IPR005828">
    <property type="entry name" value="MFS_sugar_transport-like"/>
</dbReference>
<dbReference type="PROSITE" id="PS00216">
    <property type="entry name" value="SUGAR_TRANSPORT_1"/>
    <property type="match status" value="2"/>
</dbReference>
<dbReference type="Gene3D" id="1.20.1250.20">
    <property type="entry name" value="MFS general substrate transporter like domains"/>
    <property type="match status" value="1"/>
</dbReference>
<comment type="subcellular location">
    <subcellularLocation>
        <location evidence="1">Cell membrane</location>
        <topology evidence="1">Multi-pass membrane protein</topology>
    </subcellularLocation>
</comment>
<feature type="transmembrane region" description="Helical" evidence="8">
    <location>
        <begin position="408"/>
        <end position="430"/>
    </location>
</feature>
<evidence type="ECO:0000256" key="8">
    <source>
        <dbReference type="SAM" id="Phobius"/>
    </source>
</evidence>
<feature type="transmembrane region" description="Helical" evidence="8">
    <location>
        <begin position="166"/>
        <end position="187"/>
    </location>
</feature>
<evidence type="ECO:0000256" key="2">
    <source>
        <dbReference type="ARBA" id="ARBA00010992"/>
    </source>
</evidence>
<feature type="transmembrane region" description="Helical" evidence="8">
    <location>
        <begin position="76"/>
        <end position="95"/>
    </location>
</feature>
<dbReference type="GO" id="GO:0022857">
    <property type="term" value="F:transmembrane transporter activity"/>
    <property type="evidence" value="ECO:0007669"/>
    <property type="project" value="InterPro"/>
</dbReference>
<dbReference type="AlphaFoldDB" id="A0A1B1N818"/>
<comment type="similarity">
    <text evidence="2 7">Belongs to the major facilitator superfamily. Sugar transporter (TC 2.A.1.1) family.</text>
</comment>
<feature type="transmembrane region" description="Helical" evidence="8">
    <location>
        <begin position="101"/>
        <end position="122"/>
    </location>
</feature>
<evidence type="ECO:0000259" key="9">
    <source>
        <dbReference type="PROSITE" id="PS50850"/>
    </source>
</evidence>
<dbReference type="PROSITE" id="PS00217">
    <property type="entry name" value="SUGAR_TRANSPORT_2"/>
    <property type="match status" value="1"/>
</dbReference>
<dbReference type="Proteomes" id="UP000092482">
    <property type="component" value="Chromosome"/>
</dbReference>
<evidence type="ECO:0000256" key="7">
    <source>
        <dbReference type="RuleBase" id="RU003346"/>
    </source>
</evidence>
<evidence type="ECO:0000256" key="6">
    <source>
        <dbReference type="ARBA" id="ARBA00023136"/>
    </source>
</evidence>
<evidence type="ECO:0000256" key="1">
    <source>
        <dbReference type="ARBA" id="ARBA00004651"/>
    </source>
</evidence>
<dbReference type="InterPro" id="IPR050820">
    <property type="entry name" value="MFS_Sugar_Transporter"/>
</dbReference>
<dbReference type="EMBL" id="CP014989">
    <property type="protein sequence ID" value="ANS77569.1"/>
    <property type="molecule type" value="Genomic_DNA"/>
</dbReference>
<evidence type="ECO:0000256" key="5">
    <source>
        <dbReference type="ARBA" id="ARBA00022989"/>
    </source>
</evidence>
<dbReference type="PANTHER" id="PTHR48023">
    <property type="entry name" value="D-XYLOSE-PROTON SYMPORTER-LIKE 2"/>
    <property type="match status" value="1"/>
</dbReference>
<reference evidence="10 11" key="1">
    <citation type="submission" date="2016-03" db="EMBL/GenBank/DDBJ databases">
        <title>Shallow-sea hydrothermal system.</title>
        <authorList>
            <person name="Tang K."/>
        </authorList>
    </citation>
    <scope>NUCLEOTIDE SEQUENCE [LARGE SCALE GENOMIC DNA]</scope>
    <source>
        <strain evidence="10 11">JLT9</strain>
    </source>
</reference>
<dbReference type="SUPFAM" id="SSF103473">
    <property type="entry name" value="MFS general substrate transporter"/>
    <property type="match status" value="1"/>
</dbReference>